<organism evidence="4 5">
    <name type="scientific">Plantactinospora sonchi</name>
    <dbReference type="NCBI Taxonomy" id="1544735"/>
    <lineage>
        <taxon>Bacteria</taxon>
        <taxon>Bacillati</taxon>
        <taxon>Actinomycetota</taxon>
        <taxon>Actinomycetes</taxon>
        <taxon>Micromonosporales</taxon>
        <taxon>Micromonosporaceae</taxon>
        <taxon>Plantactinospora</taxon>
    </lineage>
</organism>
<dbReference type="Gene3D" id="3.40.630.30">
    <property type="match status" value="1"/>
</dbReference>
<protein>
    <submittedName>
        <fullName evidence="4">GNAT family N-acetyltransferase</fullName>
    </submittedName>
</protein>
<dbReference type="PANTHER" id="PTHR43877:SF2">
    <property type="entry name" value="AMINOALKYLPHOSPHONATE N-ACETYLTRANSFERASE-RELATED"/>
    <property type="match status" value="1"/>
</dbReference>
<dbReference type="InterPro" id="IPR016181">
    <property type="entry name" value="Acyl_CoA_acyltransferase"/>
</dbReference>
<proteinExistence type="predicted"/>
<gene>
    <name evidence="4" type="ORF">V1633_07785</name>
</gene>
<evidence type="ECO:0000259" key="3">
    <source>
        <dbReference type="PROSITE" id="PS51186"/>
    </source>
</evidence>
<dbReference type="SUPFAM" id="SSF55729">
    <property type="entry name" value="Acyl-CoA N-acyltransferases (Nat)"/>
    <property type="match status" value="1"/>
</dbReference>
<dbReference type="PANTHER" id="PTHR43877">
    <property type="entry name" value="AMINOALKYLPHOSPHONATE N-ACETYLTRANSFERASE-RELATED-RELATED"/>
    <property type="match status" value="1"/>
</dbReference>
<evidence type="ECO:0000313" key="4">
    <source>
        <dbReference type="EMBL" id="MEE6258394.1"/>
    </source>
</evidence>
<dbReference type="RefSeq" id="WP_331213510.1">
    <property type="nucleotide sequence ID" value="NZ_JAZGQK010000006.1"/>
</dbReference>
<dbReference type="InterPro" id="IPR000182">
    <property type="entry name" value="GNAT_dom"/>
</dbReference>
<sequence>MSAAVIRPYRPADHRVGRRLWAELADHHHELYDAPGDDPTYGGADPGVGFDEYLTRLDLSGVWVAERDGAGVVGLVGLIMEGRNGRIEPVVVTAPLRGQGIGRALLGQVAEEARRRGLRRLTVKPRSRNVAALRRLHAAGYDVLSAVELTVELRPGPGTRRDVVELHGHRFHT</sequence>
<keyword evidence="1" id="KW-0808">Transferase</keyword>
<reference evidence="4 5" key="1">
    <citation type="submission" date="2024-01" db="EMBL/GenBank/DDBJ databases">
        <title>Genome insights into Plantactinospora sonchi sp. nov.</title>
        <authorList>
            <person name="Wang L."/>
        </authorList>
    </citation>
    <scope>NUCLEOTIDE SEQUENCE [LARGE SCALE GENOMIC DNA]</scope>
    <source>
        <strain evidence="4 5">NEAU-QY2</strain>
    </source>
</reference>
<feature type="domain" description="N-acetyltransferase" evidence="3">
    <location>
        <begin position="4"/>
        <end position="157"/>
    </location>
</feature>
<accession>A0ABU7RPK0</accession>
<evidence type="ECO:0000256" key="2">
    <source>
        <dbReference type="ARBA" id="ARBA00023315"/>
    </source>
</evidence>
<dbReference type="InterPro" id="IPR050832">
    <property type="entry name" value="Bact_Acetyltransf"/>
</dbReference>
<comment type="caution">
    <text evidence="4">The sequence shown here is derived from an EMBL/GenBank/DDBJ whole genome shotgun (WGS) entry which is preliminary data.</text>
</comment>
<name>A0ABU7RPK0_9ACTN</name>
<dbReference type="Proteomes" id="UP001332243">
    <property type="component" value="Unassembled WGS sequence"/>
</dbReference>
<dbReference type="Pfam" id="PF00583">
    <property type="entry name" value="Acetyltransf_1"/>
    <property type="match status" value="1"/>
</dbReference>
<evidence type="ECO:0000256" key="1">
    <source>
        <dbReference type="ARBA" id="ARBA00022679"/>
    </source>
</evidence>
<dbReference type="EMBL" id="JAZGQK010000006">
    <property type="protein sequence ID" value="MEE6258394.1"/>
    <property type="molecule type" value="Genomic_DNA"/>
</dbReference>
<keyword evidence="5" id="KW-1185">Reference proteome</keyword>
<keyword evidence="2" id="KW-0012">Acyltransferase</keyword>
<dbReference type="CDD" id="cd04301">
    <property type="entry name" value="NAT_SF"/>
    <property type="match status" value="1"/>
</dbReference>
<evidence type="ECO:0000313" key="5">
    <source>
        <dbReference type="Proteomes" id="UP001332243"/>
    </source>
</evidence>
<dbReference type="PROSITE" id="PS51186">
    <property type="entry name" value="GNAT"/>
    <property type="match status" value="1"/>
</dbReference>